<name>A0A1Y2MHP3_PSEAH</name>
<feature type="region of interest" description="Disordered" evidence="1">
    <location>
        <begin position="53"/>
        <end position="127"/>
    </location>
</feature>
<organism evidence="3 4">
    <name type="scientific">Pseudonocardia autotrophica</name>
    <name type="common">Amycolata autotrophica</name>
    <name type="synonym">Nocardia autotrophica</name>
    <dbReference type="NCBI Taxonomy" id="2074"/>
    <lineage>
        <taxon>Bacteria</taxon>
        <taxon>Bacillati</taxon>
        <taxon>Actinomycetota</taxon>
        <taxon>Actinomycetes</taxon>
        <taxon>Pseudonocardiales</taxon>
        <taxon>Pseudonocardiaceae</taxon>
        <taxon>Pseudonocardia</taxon>
    </lineage>
</organism>
<dbReference type="AlphaFoldDB" id="A0A1Y2MHP3"/>
<sequence length="200" mass="20786">MPTHHPSLPQHARPRRRTFTAPLLVASQLVVVSAAAVLANFGWTSCYKPDHQRLRHHDRADTSPARRRRPGNHHQGGEPTGSAVAPVPTGRPADGLSAGVDAAGGDGDKSDGGRPDGEGNGGGGPCDLGASMAAVPAVDVVAEQTATAHWFVTAALDGRLGDAHRQAAQTAVTVATEHGFVDDPTRVAEALVVFLHPDHR</sequence>
<comment type="caution">
    <text evidence="3">The sequence shown here is derived from an EMBL/GenBank/DDBJ whole genome shotgun (WGS) entry which is preliminary data.</text>
</comment>
<feature type="transmembrane region" description="Helical" evidence="2">
    <location>
        <begin position="21"/>
        <end position="43"/>
    </location>
</feature>
<dbReference type="Proteomes" id="UP000194360">
    <property type="component" value="Unassembled WGS sequence"/>
</dbReference>
<dbReference type="RefSeq" id="WP_085916672.1">
    <property type="nucleotide sequence ID" value="NZ_AP018920.1"/>
</dbReference>
<dbReference type="EMBL" id="MIGB01000071">
    <property type="protein sequence ID" value="OSY34672.1"/>
    <property type="molecule type" value="Genomic_DNA"/>
</dbReference>
<keyword evidence="2" id="KW-0472">Membrane</keyword>
<reference evidence="3 4" key="1">
    <citation type="submission" date="2016-09" db="EMBL/GenBank/DDBJ databases">
        <title>Pseudonocardia autotrophica DSM535, a candidate organism with high potential of specific P450 cytochromes.</title>
        <authorList>
            <person name="Grumaz C."/>
            <person name="Vainshtein Y."/>
            <person name="Kirstahler P."/>
            <person name="Sohn K."/>
        </authorList>
    </citation>
    <scope>NUCLEOTIDE SEQUENCE [LARGE SCALE GENOMIC DNA]</scope>
    <source>
        <strain evidence="3 4">DSM 535</strain>
    </source>
</reference>
<feature type="compositionally biased region" description="Low complexity" evidence="1">
    <location>
        <begin position="93"/>
        <end position="103"/>
    </location>
</feature>
<feature type="compositionally biased region" description="Basic and acidic residues" evidence="1">
    <location>
        <begin position="106"/>
        <end position="117"/>
    </location>
</feature>
<evidence type="ECO:0000256" key="2">
    <source>
        <dbReference type="SAM" id="Phobius"/>
    </source>
</evidence>
<keyword evidence="2" id="KW-0812">Transmembrane</keyword>
<evidence type="ECO:0000256" key="1">
    <source>
        <dbReference type="SAM" id="MobiDB-lite"/>
    </source>
</evidence>
<proteinExistence type="predicted"/>
<gene>
    <name evidence="3" type="ORF">BG845_06646</name>
</gene>
<keyword evidence="4" id="KW-1185">Reference proteome</keyword>
<evidence type="ECO:0000313" key="3">
    <source>
        <dbReference type="EMBL" id="OSY34672.1"/>
    </source>
</evidence>
<accession>A0A1Y2MHP3</accession>
<evidence type="ECO:0000313" key="4">
    <source>
        <dbReference type="Proteomes" id="UP000194360"/>
    </source>
</evidence>
<protein>
    <submittedName>
        <fullName evidence="3">Uncharacterized protein</fullName>
    </submittedName>
</protein>
<keyword evidence="2" id="KW-1133">Transmembrane helix</keyword>